<keyword evidence="6 10" id="KW-0175">Coiled coil</keyword>
<keyword evidence="5 9" id="KW-0995">Kinetochore</keyword>
<dbReference type="AlphaFoldDB" id="A0A0F4GV98"/>
<evidence type="ECO:0000256" key="5">
    <source>
        <dbReference type="ARBA" id="ARBA00022838"/>
    </source>
</evidence>
<dbReference type="CDD" id="cd23784">
    <property type="entry name" value="RWD_Spc25"/>
    <property type="match status" value="1"/>
</dbReference>
<dbReference type="STRING" id="1047168.A0A0F4GV98"/>
<name>A0A0F4GV98_9PEZI</name>
<accession>A0A0F4GV98</accession>
<protein>
    <recommendedName>
        <fullName evidence="9">Kinetochore protein SPC25</fullName>
    </recommendedName>
</protein>
<keyword evidence="4 9" id="KW-0498">Mitosis</keyword>
<keyword evidence="2 9" id="KW-0158">Chromosome</keyword>
<keyword evidence="8 9" id="KW-0137">Centromere</keyword>
<dbReference type="GO" id="GO:0005634">
    <property type="term" value="C:nucleus"/>
    <property type="evidence" value="ECO:0007669"/>
    <property type="project" value="UniProtKB-SubCell"/>
</dbReference>
<feature type="domain" description="Chromosome segregation protein Spc25 C-terminal" evidence="11">
    <location>
        <begin position="186"/>
        <end position="256"/>
    </location>
</feature>
<evidence type="ECO:0000256" key="3">
    <source>
        <dbReference type="ARBA" id="ARBA00022618"/>
    </source>
</evidence>
<reference evidence="12 13" key="1">
    <citation type="submission" date="2015-03" db="EMBL/GenBank/DDBJ databases">
        <title>RNA-seq based gene annotation and comparative genomics of four Zymoseptoria species reveal species-specific pathogenicity related genes and transposable element activity.</title>
        <authorList>
            <person name="Grandaubert J."/>
            <person name="Bhattacharyya A."/>
            <person name="Stukenbrock E.H."/>
        </authorList>
    </citation>
    <scope>NUCLEOTIDE SEQUENCE [LARGE SCALE GENOMIC DNA]</scope>
    <source>
        <strain evidence="12 13">Zb18110</strain>
    </source>
</reference>
<proteinExistence type="inferred from homology"/>
<evidence type="ECO:0000259" key="11">
    <source>
        <dbReference type="Pfam" id="PF08234"/>
    </source>
</evidence>
<organism evidence="12 13">
    <name type="scientific">Zymoseptoria brevis</name>
    <dbReference type="NCBI Taxonomy" id="1047168"/>
    <lineage>
        <taxon>Eukaryota</taxon>
        <taxon>Fungi</taxon>
        <taxon>Dikarya</taxon>
        <taxon>Ascomycota</taxon>
        <taxon>Pezizomycotina</taxon>
        <taxon>Dothideomycetes</taxon>
        <taxon>Dothideomycetidae</taxon>
        <taxon>Mycosphaerellales</taxon>
        <taxon>Mycosphaerellaceae</taxon>
        <taxon>Zymoseptoria</taxon>
    </lineage>
</organism>
<dbReference type="OrthoDB" id="4056921at2759"/>
<dbReference type="Pfam" id="PF08234">
    <property type="entry name" value="Spindle_Spc25"/>
    <property type="match status" value="1"/>
</dbReference>
<dbReference type="Proteomes" id="UP000033647">
    <property type="component" value="Unassembled WGS sequence"/>
</dbReference>
<dbReference type="PANTHER" id="PTHR14281">
    <property type="entry name" value="KINETOCHORE PROTEIN SPC25-RELATED"/>
    <property type="match status" value="1"/>
</dbReference>
<comment type="function">
    <text evidence="9">Acts as a component of the essential kinetochore-associated NDC80 complex, which is required for chromosome segregation and spindle checkpoint activity.</text>
</comment>
<evidence type="ECO:0000313" key="13">
    <source>
        <dbReference type="Proteomes" id="UP000033647"/>
    </source>
</evidence>
<comment type="caution">
    <text evidence="12">The sequence shown here is derived from an EMBL/GenBank/DDBJ whole genome shotgun (WGS) entry which is preliminary data.</text>
</comment>
<evidence type="ECO:0000256" key="7">
    <source>
        <dbReference type="ARBA" id="ARBA00023306"/>
    </source>
</evidence>
<dbReference type="GO" id="GO:0031262">
    <property type="term" value="C:Ndc80 complex"/>
    <property type="evidence" value="ECO:0007669"/>
    <property type="project" value="InterPro"/>
</dbReference>
<dbReference type="InterPro" id="IPR045143">
    <property type="entry name" value="Spc25"/>
</dbReference>
<keyword evidence="3 9" id="KW-0132">Cell division</keyword>
<comment type="subunit">
    <text evidence="9">Component of the NDC80 complex.</text>
</comment>
<dbReference type="FunFam" id="3.30.457.50:FF:000001">
    <property type="entry name" value="Probable kinetochore protein spc25"/>
    <property type="match status" value="1"/>
</dbReference>
<dbReference type="Gene3D" id="3.30.457.50">
    <property type="entry name" value="Chromosome segregation protein Spc25"/>
    <property type="match status" value="1"/>
</dbReference>
<evidence type="ECO:0000256" key="10">
    <source>
        <dbReference type="SAM" id="Coils"/>
    </source>
</evidence>
<keyword evidence="7 9" id="KW-0131">Cell cycle</keyword>
<comment type="subcellular location">
    <subcellularLocation>
        <location evidence="9">Nucleus</location>
    </subcellularLocation>
    <subcellularLocation>
        <location evidence="9">Chromosome</location>
        <location evidence="9">Centromere</location>
        <location evidence="9">Kinetochore</location>
    </subcellularLocation>
</comment>
<gene>
    <name evidence="12" type="ORF">TI39_contig307g00070</name>
</gene>
<dbReference type="InterPro" id="IPR013255">
    <property type="entry name" value="Spc25_C"/>
</dbReference>
<evidence type="ECO:0000256" key="8">
    <source>
        <dbReference type="ARBA" id="ARBA00023328"/>
    </source>
</evidence>
<dbReference type="GO" id="GO:0051301">
    <property type="term" value="P:cell division"/>
    <property type="evidence" value="ECO:0007669"/>
    <property type="project" value="UniProtKB-UniRule"/>
</dbReference>
<sequence length="261" mass="30031">MSATLTPRRFGMSQSGAAPTYAANTTSMADTLPTIDFNFNDLRERMQQFTVRFDDFIERGRKKVLEERNAFRVNIADQADQQRQRKQAITELESKSSSHAHIIAKETQETSEMHEAIRSLTSQKEEHVARRDQLKTEIASTQSAIRQLREAQAAHQRSLDAQAKHNVPELRFWETCLGMRLDGTGVDDRLKFVFVSIDDRDTERECWFELNIDGSRYEVASTKPRLNRDDVDAVQDRLNESNDLGPFLKTMRAMFVEVVKS</sequence>
<evidence type="ECO:0000313" key="12">
    <source>
        <dbReference type="EMBL" id="KJY00958.1"/>
    </source>
</evidence>
<dbReference type="GO" id="GO:0007059">
    <property type="term" value="P:chromosome segregation"/>
    <property type="evidence" value="ECO:0007669"/>
    <property type="project" value="InterPro"/>
</dbReference>
<dbReference type="EMBL" id="LAFY01000299">
    <property type="protein sequence ID" value="KJY00958.1"/>
    <property type="molecule type" value="Genomic_DNA"/>
</dbReference>
<evidence type="ECO:0000256" key="1">
    <source>
        <dbReference type="ARBA" id="ARBA00006379"/>
    </source>
</evidence>
<evidence type="ECO:0000256" key="6">
    <source>
        <dbReference type="ARBA" id="ARBA00023054"/>
    </source>
</evidence>
<feature type="coiled-coil region" evidence="10">
    <location>
        <begin position="117"/>
        <end position="151"/>
    </location>
</feature>
<evidence type="ECO:0000256" key="2">
    <source>
        <dbReference type="ARBA" id="ARBA00022454"/>
    </source>
</evidence>
<keyword evidence="13" id="KW-1185">Reference proteome</keyword>
<comment type="similarity">
    <text evidence="1 9">Belongs to the SPC25 family.</text>
</comment>
<evidence type="ECO:0000256" key="9">
    <source>
        <dbReference type="RuleBase" id="RU367150"/>
    </source>
</evidence>
<dbReference type="PANTHER" id="PTHR14281:SF0">
    <property type="entry name" value="KINETOCHORE PROTEIN SPC25"/>
    <property type="match status" value="1"/>
</dbReference>
<evidence type="ECO:0000256" key="4">
    <source>
        <dbReference type="ARBA" id="ARBA00022776"/>
    </source>
</evidence>
<keyword evidence="9" id="KW-0539">Nucleus</keyword>